<name>A0A8B7D0I1_PHODC</name>
<accession>A0A8B7D0I1</accession>
<dbReference type="AlphaFoldDB" id="A0A8B7D0I1"/>
<feature type="chain" id="PRO_5034236083" evidence="5">
    <location>
        <begin position="20"/>
        <end position="460"/>
    </location>
</feature>
<dbReference type="InterPro" id="IPR006626">
    <property type="entry name" value="PbH1"/>
</dbReference>
<dbReference type="GO" id="GO:0004650">
    <property type="term" value="F:polygalacturonase activity"/>
    <property type="evidence" value="ECO:0007669"/>
    <property type="project" value="InterPro"/>
</dbReference>
<dbReference type="GeneID" id="103721675"/>
<dbReference type="RefSeq" id="XP_008810195.2">
    <property type="nucleotide sequence ID" value="XM_008811973.4"/>
</dbReference>
<protein>
    <submittedName>
        <fullName evidence="7">Probable polygalacturonase isoform X1</fullName>
    </submittedName>
</protein>
<sequence length="460" mass="49847">MKRQVVVLLVLVVAHAVRGNGGEDGHCKYKRGLNPRPHSVSITDFGAIGDGLTLNTLAFQNAIFYLKSFADKGGAQLYVPKGRWLTGSFNLTSHLTLFLDKDAIIIGTQVFFYNESSQWPIIEPLPSYGQGLDLPGGRHGSLINGQNLTDVVITGDNGTIDGQGSVWWGWFHTHTLNFSRPHLVELVSSNDVVISNLTFLNSPAWSIHPVYCSNVEIQKITIRTSSKSLFTSGIVPDSCSYICIEDCSINVSHDAIALKSGWDNYGISFGRPSSNIHINNVHLQTSLGSAIAFGSEMSGGISDIYVEHLHVHDSFTGIKLKTIRGRGGFIENIVISDVKMENVHEAFRFTGHCGSHPDDQYDPDALPVVKQITLKNVVGTNISIAGVLSGIEDDPFTAICLSNINLSITLDASASWVCSNVSGFSESVFPQPCSDLQIPYSNSSLACFSLLNYKAIAAAK</sequence>
<keyword evidence="3 4" id="KW-0326">Glycosidase</keyword>
<evidence type="ECO:0000256" key="5">
    <source>
        <dbReference type="SAM" id="SignalP"/>
    </source>
</evidence>
<feature type="signal peptide" evidence="5">
    <location>
        <begin position="1"/>
        <end position="19"/>
    </location>
</feature>
<dbReference type="Gene3D" id="2.160.20.10">
    <property type="entry name" value="Single-stranded right-handed beta-helix, Pectin lyase-like"/>
    <property type="match status" value="1"/>
</dbReference>
<evidence type="ECO:0000256" key="4">
    <source>
        <dbReference type="RuleBase" id="RU361169"/>
    </source>
</evidence>
<dbReference type="InterPro" id="IPR011050">
    <property type="entry name" value="Pectin_lyase_fold/virulence"/>
</dbReference>
<dbReference type="Proteomes" id="UP000228380">
    <property type="component" value="Unplaced"/>
</dbReference>
<dbReference type="PANTHER" id="PTHR31339:SF5">
    <property type="entry name" value="HYDROLASE FAMILY 28 PROTEIN, PUTATIVE, EXPRESSED-RELATED"/>
    <property type="match status" value="1"/>
</dbReference>
<dbReference type="SMART" id="SM00710">
    <property type="entry name" value="PbH1"/>
    <property type="match status" value="5"/>
</dbReference>
<evidence type="ECO:0000313" key="7">
    <source>
        <dbReference type="RefSeq" id="XP_008810195.2"/>
    </source>
</evidence>
<keyword evidence="2 4" id="KW-0378">Hydrolase</keyword>
<dbReference type="KEGG" id="pda:103721675"/>
<dbReference type="OrthoDB" id="187139at2759"/>
<dbReference type="PANTHER" id="PTHR31339">
    <property type="entry name" value="PECTIN LYASE-RELATED"/>
    <property type="match status" value="1"/>
</dbReference>
<evidence type="ECO:0000313" key="6">
    <source>
        <dbReference type="Proteomes" id="UP000228380"/>
    </source>
</evidence>
<evidence type="ECO:0000256" key="1">
    <source>
        <dbReference type="ARBA" id="ARBA00008834"/>
    </source>
</evidence>
<dbReference type="InterPro" id="IPR012334">
    <property type="entry name" value="Pectin_lyas_fold"/>
</dbReference>
<dbReference type="InterPro" id="IPR051801">
    <property type="entry name" value="GH28_Enzymes"/>
</dbReference>
<dbReference type="Pfam" id="PF00295">
    <property type="entry name" value="Glyco_hydro_28"/>
    <property type="match status" value="1"/>
</dbReference>
<dbReference type="InterPro" id="IPR000743">
    <property type="entry name" value="Glyco_hydro_28"/>
</dbReference>
<evidence type="ECO:0000256" key="2">
    <source>
        <dbReference type="ARBA" id="ARBA00022801"/>
    </source>
</evidence>
<dbReference type="SUPFAM" id="SSF51126">
    <property type="entry name" value="Pectin lyase-like"/>
    <property type="match status" value="1"/>
</dbReference>
<evidence type="ECO:0000256" key="3">
    <source>
        <dbReference type="ARBA" id="ARBA00023295"/>
    </source>
</evidence>
<keyword evidence="6" id="KW-1185">Reference proteome</keyword>
<keyword evidence="5" id="KW-0732">Signal</keyword>
<reference evidence="7" key="1">
    <citation type="submission" date="2025-08" db="UniProtKB">
        <authorList>
            <consortium name="RefSeq"/>
        </authorList>
    </citation>
    <scope>IDENTIFICATION</scope>
    <source>
        <tissue evidence="7">Young leaves</tissue>
    </source>
</reference>
<comment type="similarity">
    <text evidence="1 4">Belongs to the glycosyl hydrolase 28 family.</text>
</comment>
<organism evidence="6 7">
    <name type="scientific">Phoenix dactylifera</name>
    <name type="common">Date palm</name>
    <dbReference type="NCBI Taxonomy" id="42345"/>
    <lineage>
        <taxon>Eukaryota</taxon>
        <taxon>Viridiplantae</taxon>
        <taxon>Streptophyta</taxon>
        <taxon>Embryophyta</taxon>
        <taxon>Tracheophyta</taxon>
        <taxon>Spermatophyta</taxon>
        <taxon>Magnoliopsida</taxon>
        <taxon>Liliopsida</taxon>
        <taxon>Arecaceae</taxon>
        <taxon>Coryphoideae</taxon>
        <taxon>Phoeniceae</taxon>
        <taxon>Phoenix</taxon>
    </lineage>
</organism>
<gene>
    <name evidence="7" type="primary">LOC103721675</name>
</gene>
<dbReference type="GO" id="GO:0005975">
    <property type="term" value="P:carbohydrate metabolic process"/>
    <property type="evidence" value="ECO:0007669"/>
    <property type="project" value="InterPro"/>
</dbReference>
<proteinExistence type="inferred from homology"/>